<dbReference type="InterPro" id="IPR055298">
    <property type="entry name" value="AtLOH3-like"/>
</dbReference>
<name>A0A9R1X274_LACSA</name>
<dbReference type="Proteomes" id="UP000235145">
    <property type="component" value="Unassembled WGS sequence"/>
</dbReference>
<evidence type="ECO:0000256" key="3">
    <source>
        <dbReference type="ARBA" id="ARBA00022833"/>
    </source>
</evidence>
<dbReference type="PANTHER" id="PTHR11697:SF230">
    <property type="entry name" value="ZINC FINGER, MYM DOMAIN CONTAINING 1"/>
    <property type="match status" value="1"/>
</dbReference>
<evidence type="ECO:0000256" key="4">
    <source>
        <dbReference type="PROSITE-ProRule" id="PRU00325"/>
    </source>
</evidence>
<dbReference type="Pfam" id="PF04434">
    <property type="entry name" value="SWIM"/>
    <property type="match status" value="1"/>
</dbReference>
<dbReference type="AlphaFoldDB" id="A0A9R1X274"/>
<dbReference type="InterPro" id="IPR006564">
    <property type="entry name" value="Znf_PMZ"/>
</dbReference>
<keyword evidence="7" id="KW-1185">Reference proteome</keyword>
<dbReference type="InterPro" id="IPR012337">
    <property type="entry name" value="RNaseH-like_sf"/>
</dbReference>
<dbReference type="InterPro" id="IPR008906">
    <property type="entry name" value="HATC_C_dom"/>
</dbReference>
<evidence type="ECO:0000313" key="7">
    <source>
        <dbReference type="Proteomes" id="UP000235145"/>
    </source>
</evidence>
<evidence type="ECO:0000256" key="2">
    <source>
        <dbReference type="ARBA" id="ARBA00022771"/>
    </source>
</evidence>
<dbReference type="InterPro" id="IPR018289">
    <property type="entry name" value="MULE_transposase_dom"/>
</dbReference>
<reference evidence="6 7" key="1">
    <citation type="journal article" date="2017" name="Nat. Commun.">
        <title>Genome assembly with in vitro proximity ligation data and whole-genome triplication in lettuce.</title>
        <authorList>
            <person name="Reyes-Chin-Wo S."/>
            <person name="Wang Z."/>
            <person name="Yang X."/>
            <person name="Kozik A."/>
            <person name="Arikit S."/>
            <person name="Song C."/>
            <person name="Xia L."/>
            <person name="Froenicke L."/>
            <person name="Lavelle D.O."/>
            <person name="Truco M.J."/>
            <person name="Xia R."/>
            <person name="Zhu S."/>
            <person name="Xu C."/>
            <person name="Xu H."/>
            <person name="Xu X."/>
            <person name="Cox K."/>
            <person name="Korf I."/>
            <person name="Meyers B.C."/>
            <person name="Michelmore R.W."/>
        </authorList>
    </citation>
    <scope>NUCLEOTIDE SEQUENCE [LARGE SCALE GENOMIC DNA]</scope>
    <source>
        <strain evidence="7">cv. Salinas</strain>
        <tissue evidence="6">Seedlings</tissue>
    </source>
</reference>
<dbReference type="InterPro" id="IPR025398">
    <property type="entry name" value="DUF4371"/>
</dbReference>
<accession>A0A9R1X274</accession>
<dbReference type="PROSITE" id="PS50966">
    <property type="entry name" value="ZF_SWIM"/>
    <property type="match status" value="1"/>
</dbReference>
<dbReference type="SMART" id="SM00575">
    <property type="entry name" value="ZnF_PMZ"/>
    <property type="match status" value="1"/>
</dbReference>
<evidence type="ECO:0000256" key="1">
    <source>
        <dbReference type="ARBA" id="ARBA00022723"/>
    </source>
</evidence>
<protein>
    <recommendedName>
        <fullName evidence="5">SWIM-type domain-containing protein</fullName>
    </recommendedName>
</protein>
<keyword evidence="1" id="KW-0479">Metal-binding</keyword>
<dbReference type="Pfam" id="PF05699">
    <property type="entry name" value="Dimer_Tnp_hAT"/>
    <property type="match status" value="1"/>
</dbReference>
<organism evidence="6 7">
    <name type="scientific">Lactuca sativa</name>
    <name type="common">Garden lettuce</name>
    <dbReference type="NCBI Taxonomy" id="4236"/>
    <lineage>
        <taxon>Eukaryota</taxon>
        <taxon>Viridiplantae</taxon>
        <taxon>Streptophyta</taxon>
        <taxon>Embryophyta</taxon>
        <taxon>Tracheophyta</taxon>
        <taxon>Spermatophyta</taxon>
        <taxon>Magnoliopsida</taxon>
        <taxon>eudicotyledons</taxon>
        <taxon>Gunneridae</taxon>
        <taxon>Pentapetalae</taxon>
        <taxon>asterids</taxon>
        <taxon>campanulids</taxon>
        <taxon>Asterales</taxon>
        <taxon>Asteraceae</taxon>
        <taxon>Cichorioideae</taxon>
        <taxon>Cichorieae</taxon>
        <taxon>Lactucinae</taxon>
        <taxon>Lactuca</taxon>
    </lineage>
</organism>
<dbReference type="Pfam" id="PF14291">
    <property type="entry name" value="DUF4371"/>
    <property type="match status" value="1"/>
</dbReference>
<dbReference type="PANTHER" id="PTHR11697">
    <property type="entry name" value="GENERAL TRANSCRIPTION FACTOR 2-RELATED ZINC FINGER PROTEIN"/>
    <property type="match status" value="1"/>
</dbReference>
<dbReference type="InterPro" id="IPR007527">
    <property type="entry name" value="Znf_SWIM"/>
</dbReference>
<keyword evidence="3" id="KW-0862">Zinc</keyword>
<sequence>MVRIIKSICDEIGKDVFNILVDESSDVSKKEQMAIVLRYVDRLGIVKERFIGVVHVLDTSSLTLKAAIDTVFSNNNLTIDQVRGQGYDGASNMSGAFNVVAVAKKHDDVEEVFEQLGLVVTVVCGSCKRKYMIREMQKERVAAEIGIGETETGRGLNQEISLVRAGDTRWGSHFRTIVSLLNLFAEVVTVLKYVKEEGSTLYNRNQAKGILSYFKTLDFVFLLHLMLEILCLTDTLSKPLRKKDQNILEATSLVKGTKKALLVFRKDGFPQIWKKVCAFSEKHSIRIVDIEVGTELMENMAALSPCDSFSGFDKAKLLKLSEIYKNDFDDSERVQLNGQLDIYYHSLLHDERFFNLKGIADLSRLLVETGKHLSFPLVYRLLKLTLVLPVATATVEQCFSAMKFLKTDLRNRIGDDFMNDALICSMNSIIDMIDNENFSIISQAAVVTNLMNIDNDVELNEILEDGIGDEDDDETSFDNNVELPSTFTNMEGTNLTIDENWIMTQSTSKNDFTRELGKDSFKDKEELVRAIKIHSIRTHRQFEVIESRPTIWTLRCKLYLQSGCKWKLHASKRKRSGYFEITTYTGPHTCLHYKLSQDHPNLDASLIAMETRHLIKEQPSISILALRAEIVEKLGYTPSYKKVWVGKQKAIEYVFGNWEESYVALPKYLGALQKFNPGTIVEWCVSRSNDVDEVEFRRVFWAFAPSIKGFHYCRPVISIDGTHLYGKYKGKMLIAMGVDGNNQILPLAFAIVENESYDTWDWFLSHVKNHVVKDREGICLISDRHGGILKAVNEHGSPWLEPRGFHRYCLRHFINNFYDKFRNSELKALAYRAGKIGKLNPRARQWLESHPLNRWTLAHDGGRRYGLLTTNLSEIFNSVLKGARFLPITSCVQLTFYRMVHYFEVRRPLGSSSQAHGDTHTPHVVVKQVALMAKASAHSLRSFNREKGIFELITQRGRNVQVVNLEQKTCTCGKWEAFKYPCSHVLSACAKLSLNSWQYVDRCYSIEYYYATWASEFSPLPHEAYWPQSPFNELLPNLELLRNKKGRPRSTRLKNGMDIKEGRNANLCGICRQPGHNRKRCPSMPRLKLVDPPSFGCHLPRRSQRPSATSNPLFVTASDAYPRDLPPPPVLRSLPSPAFPLRASHTEHLFKHLESFWATKERGLKFSEDPVIDRILHEIKSDLISESCKTDEGG</sequence>
<dbReference type="EMBL" id="NBSK02000007">
    <property type="protein sequence ID" value="KAJ0197890.1"/>
    <property type="molecule type" value="Genomic_DNA"/>
</dbReference>
<dbReference type="Pfam" id="PF10551">
    <property type="entry name" value="MULE"/>
    <property type="match status" value="1"/>
</dbReference>
<gene>
    <name evidence="6" type="ORF">LSAT_V11C700345970</name>
</gene>
<dbReference type="SUPFAM" id="SSF53098">
    <property type="entry name" value="Ribonuclease H-like"/>
    <property type="match status" value="1"/>
</dbReference>
<evidence type="ECO:0000259" key="5">
    <source>
        <dbReference type="PROSITE" id="PS50966"/>
    </source>
</evidence>
<comment type="caution">
    <text evidence="6">The sequence shown here is derived from an EMBL/GenBank/DDBJ whole genome shotgun (WGS) entry which is preliminary data.</text>
</comment>
<proteinExistence type="predicted"/>
<dbReference type="InterPro" id="IPR004332">
    <property type="entry name" value="Transposase_MuDR"/>
</dbReference>
<dbReference type="Pfam" id="PF03108">
    <property type="entry name" value="DBD_Tnp_Mut"/>
    <property type="match status" value="1"/>
</dbReference>
<dbReference type="GO" id="GO:0046983">
    <property type="term" value="F:protein dimerization activity"/>
    <property type="evidence" value="ECO:0007669"/>
    <property type="project" value="InterPro"/>
</dbReference>
<evidence type="ECO:0000313" key="6">
    <source>
        <dbReference type="EMBL" id="KAJ0197890.1"/>
    </source>
</evidence>
<keyword evidence="2 4" id="KW-0863">Zinc-finger</keyword>
<dbReference type="GO" id="GO:0008270">
    <property type="term" value="F:zinc ion binding"/>
    <property type="evidence" value="ECO:0007669"/>
    <property type="project" value="UniProtKB-KW"/>
</dbReference>
<feature type="domain" description="SWIM-type" evidence="5">
    <location>
        <begin position="961"/>
        <end position="993"/>
    </location>
</feature>